<name>A0A392NFD7_9FABA</name>
<accession>A0A392NFD7</accession>
<evidence type="ECO:0000313" key="3">
    <source>
        <dbReference type="Proteomes" id="UP000265520"/>
    </source>
</evidence>
<comment type="caution">
    <text evidence="2">The sequence shown here is derived from an EMBL/GenBank/DDBJ whole genome shotgun (WGS) entry which is preliminary data.</text>
</comment>
<dbReference type="AlphaFoldDB" id="A0A392NFD7"/>
<reference evidence="2 3" key="1">
    <citation type="journal article" date="2018" name="Front. Plant Sci.">
        <title>Red Clover (Trifolium pratense) and Zigzag Clover (T. medium) - A Picture of Genomic Similarities and Differences.</title>
        <authorList>
            <person name="Dluhosova J."/>
            <person name="Istvanek J."/>
            <person name="Nedelnik J."/>
            <person name="Repkova J."/>
        </authorList>
    </citation>
    <scope>NUCLEOTIDE SEQUENCE [LARGE SCALE GENOMIC DNA]</scope>
    <source>
        <strain evidence="3">cv. 10/8</strain>
        <tissue evidence="2">Leaf</tissue>
    </source>
</reference>
<feature type="compositionally biased region" description="Basic and acidic residues" evidence="1">
    <location>
        <begin position="156"/>
        <end position="172"/>
    </location>
</feature>
<organism evidence="2 3">
    <name type="scientific">Trifolium medium</name>
    <dbReference type="NCBI Taxonomy" id="97028"/>
    <lineage>
        <taxon>Eukaryota</taxon>
        <taxon>Viridiplantae</taxon>
        <taxon>Streptophyta</taxon>
        <taxon>Embryophyta</taxon>
        <taxon>Tracheophyta</taxon>
        <taxon>Spermatophyta</taxon>
        <taxon>Magnoliopsida</taxon>
        <taxon>eudicotyledons</taxon>
        <taxon>Gunneridae</taxon>
        <taxon>Pentapetalae</taxon>
        <taxon>rosids</taxon>
        <taxon>fabids</taxon>
        <taxon>Fabales</taxon>
        <taxon>Fabaceae</taxon>
        <taxon>Papilionoideae</taxon>
        <taxon>50 kb inversion clade</taxon>
        <taxon>NPAAA clade</taxon>
        <taxon>Hologalegina</taxon>
        <taxon>IRL clade</taxon>
        <taxon>Trifolieae</taxon>
        <taxon>Trifolium</taxon>
    </lineage>
</organism>
<dbReference type="EMBL" id="LXQA010038003">
    <property type="protein sequence ID" value="MCH98576.1"/>
    <property type="molecule type" value="Genomic_DNA"/>
</dbReference>
<feature type="region of interest" description="Disordered" evidence="1">
    <location>
        <begin position="1"/>
        <end position="121"/>
    </location>
</feature>
<feature type="non-terminal residue" evidence="2">
    <location>
        <position position="1"/>
    </location>
</feature>
<keyword evidence="3" id="KW-1185">Reference proteome</keyword>
<feature type="compositionally biased region" description="Low complexity" evidence="1">
    <location>
        <begin position="212"/>
        <end position="228"/>
    </location>
</feature>
<evidence type="ECO:0000256" key="1">
    <source>
        <dbReference type="SAM" id="MobiDB-lite"/>
    </source>
</evidence>
<dbReference type="Proteomes" id="UP000265520">
    <property type="component" value="Unassembled WGS sequence"/>
</dbReference>
<gene>
    <name evidence="2" type="ORF">A2U01_0019581</name>
</gene>
<proteinExistence type="predicted"/>
<sequence length="244" mass="27483">RNMVPPAPTCDPHGAKRKKRKINSEEESSIKAKKAKVEKKSTADVVIEPSEVRTKKKHDQNVTKVDSETETDEETLAERLKQKQNSAKKHQKLSSKGKSSESIIKDTSEAQVDPELGYSIPLSTIKPDRINISSSPDSEELTELITEVDEIIQEGDAIHGRSSKPELFDQHHNKQNNSSLLETFEKHLSPDPLNNQTLFKEQPQKEPSIETQIQPEEQNQSQQQQPENMETDLPNPNAPISDQP</sequence>
<feature type="region of interest" description="Disordered" evidence="1">
    <location>
        <begin position="155"/>
        <end position="244"/>
    </location>
</feature>
<evidence type="ECO:0000313" key="2">
    <source>
        <dbReference type="EMBL" id="MCH98576.1"/>
    </source>
</evidence>
<protein>
    <submittedName>
        <fullName evidence="2">Uncharacterized protein</fullName>
    </submittedName>
</protein>
<feature type="compositionally biased region" description="Basic residues" evidence="1">
    <location>
        <begin position="86"/>
        <end position="95"/>
    </location>
</feature>